<organism evidence="2 3">
    <name type="scientific">Ancylostoma ceylanicum</name>
    <dbReference type="NCBI Taxonomy" id="53326"/>
    <lineage>
        <taxon>Eukaryota</taxon>
        <taxon>Metazoa</taxon>
        <taxon>Ecdysozoa</taxon>
        <taxon>Nematoda</taxon>
        <taxon>Chromadorea</taxon>
        <taxon>Rhabditida</taxon>
        <taxon>Rhabditina</taxon>
        <taxon>Rhabditomorpha</taxon>
        <taxon>Strongyloidea</taxon>
        <taxon>Ancylostomatidae</taxon>
        <taxon>Ancylostomatinae</taxon>
        <taxon>Ancylostoma</taxon>
    </lineage>
</organism>
<dbReference type="EMBL" id="JARK01001356">
    <property type="protein sequence ID" value="EYC20997.1"/>
    <property type="molecule type" value="Genomic_DNA"/>
</dbReference>
<dbReference type="STRING" id="53326.A0A016V1W6"/>
<name>A0A016V1W6_9BILA</name>
<comment type="caution">
    <text evidence="2">The sequence shown here is derived from an EMBL/GenBank/DDBJ whole genome shotgun (WGS) entry which is preliminary data.</text>
</comment>
<dbReference type="AlphaFoldDB" id="A0A016V1W6"/>
<gene>
    <name evidence="2" type="primary">Acey_s0020.g175</name>
    <name evidence="2" type="ORF">Y032_0020g175</name>
</gene>
<proteinExistence type="predicted"/>
<sequence>MAVELEGARVRLESHSFPASFPSGWYFSALTMVANRRHSQPKKAKPSKLPLQTSPKATDEHDLESNKSNSEELSDALLQRQLQSTVSEPKHYTSTIIQRVHPSQITIFSSAIVFFLHMGSSPDHGFLS</sequence>
<evidence type="ECO:0000313" key="2">
    <source>
        <dbReference type="EMBL" id="EYC20997.1"/>
    </source>
</evidence>
<dbReference type="Proteomes" id="UP000024635">
    <property type="component" value="Unassembled WGS sequence"/>
</dbReference>
<keyword evidence="3" id="KW-1185">Reference proteome</keyword>
<evidence type="ECO:0000256" key="1">
    <source>
        <dbReference type="SAM" id="MobiDB-lite"/>
    </source>
</evidence>
<reference evidence="3" key="1">
    <citation type="journal article" date="2015" name="Nat. Genet.">
        <title>The genome and transcriptome of the zoonotic hookworm Ancylostoma ceylanicum identify infection-specific gene families.</title>
        <authorList>
            <person name="Schwarz E.M."/>
            <person name="Hu Y."/>
            <person name="Antoshechkin I."/>
            <person name="Miller M.M."/>
            <person name="Sternberg P.W."/>
            <person name="Aroian R.V."/>
        </authorList>
    </citation>
    <scope>NUCLEOTIDE SEQUENCE</scope>
    <source>
        <strain evidence="3">HY135</strain>
    </source>
</reference>
<protein>
    <submittedName>
        <fullName evidence="2">Uncharacterized protein</fullName>
    </submittedName>
</protein>
<accession>A0A016V1W6</accession>
<evidence type="ECO:0000313" key="3">
    <source>
        <dbReference type="Proteomes" id="UP000024635"/>
    </source>
</evidence>
<feature type="region of interest" description="Disordered" evidence="1">
    <location>
        <begin position="37"/>
        <end position="80"/>
    </location>
</feature>
<feature type="compositionally biased region" description="Basic residues" evidence="1">
    <location>
        <begin position="37"/>
        <end position="46"/>
    </location>
</feature>